<protein>
    <submittedName>
        <fullName evidence="1">Uncharacterized protein</fullName>
    </submittedName>
</protein>
<organism evidence="1 2">
    <name type="scientific">Craterilacuibacter sinensis</name>
    <dbReference type="NCBI Taxonomy" id="2686017"/>
    <lineage>
        <taxon>Bacteria</taxon>
        <taxon>Pseudomonadati</taxon>
        <taxon>Pseudomonadota</taxon>
        <taxon>Betaproteobacteria</taxon>
        <taxon>Neisseriales</taxon>
        <taxon>Neisseriaceae</taxon>
        <taxon>Craterilacuibacter</taxon>
    </lineage>
</organism>
<comment type="caution">
    <text evidence="1">The sequence shown here is derived from an EMBL/GenBank/DDBJ whole genome shotgun (WGS) entry which is preliminary data.</text>
</comment>
<accession>A0A845BQ08</accession>
<keyword evidence="2" id="KW-1185">Reference proteome</keyword>
<gene>
    <name evidence="1" type="ORF">GQF02_09715</name>
</gene>
<sequence>MDEIKLLDASDTALRTLRRSGWIIKSPYFTAAGEPVFIAVRPTTGAPQRVIATVR</sequence>
<reference evidence="1 2" key="1">
    <citation type="submission" date="2019-12" db="EMBL/GenBank/DDBJ databases">
        <title>Neisseriaceae gen. nov. sp. Genome sequencing and assembly.</title>
        <authorList>
            <person name="Liu Z."/>
            <person name="Li A."/>
        </authorList>
    </citation>
    <scope>NUCLEOTIDE SEQUENCE [LARGE SCALE GENOMIC DNA]</scope>
    <source>
        <strain evidence="1 2">B2N2-7</strain>
    </source>
</reference>
<proteinExistence type="predicted"/>
<name>A0A845BQ08_9NEIS</name>
<dbReference type="RefSeq" id="WP_160796741.1">
    <property type="nucleotide sequence ID" value="NZ_WSSB01000008.1"/>
</dbReference>
<dbReference type="EMBL" id="WSSB01000008">
    <property type="protein sequence ID" value="MXR37248.1"/>
    <property type="molecule type" value="Genomic_DNA"/>
</dbReference>
<evidence type="ECO:0000313" key="2">
    <source>
        <dbReference type="Proteomes" id="UP000467214"/>
    </source>
</evidence>
<dbReference type="AlphaFoldDB" id="A0A845BQ08"/>
<dbReference type="Proteomes" id="UP000467214">
    <property type="component" value="Unassembled WGS sequence"/>
</dbReference>
<evidence type="ECO:0000313" key="1">
    <source>
        <dbReference type="EMBL" id="MXR37248.1"/>
    </source>
</evidence>